<dbReference type="GO" id="GO:0000779">
    <property type="term" value="C:condensed chromosome, centromeric region"/>
    <property type="evidence" value="ECO:0007669"/>
    <property type="project" value="TreeGrafter"/>
</dbReference>
<proteinExistence type="predicted"/>
<dbReference type="PANTHER" id="PTHR14222:SF2">
    <property type="entry name" value="CONDENSIN COMPLEX SUBUNIT 1"/>
    <property type="match status" value="1"/>
</dbReference>
<keyword evidence="2" id="KW-0226">DNA condensation</keyword>
<keyword evidence="4" id="KW-1185">Reference proteome</keyword>
<protein>
    <submittedName>
        <fullName evidence="3">HEAT domain-containing protein</fullName>
    </submittedName>
</protein>
<evidence type="ECO:0000313" key="4">
    <source>
        <dbReference type="Proteomes" id="UP000051574"/>
    </source>
</evidence>
<dbReference type="Pfam" id="PF02985">
    <property type="entry name" value="HEAT"/>
    <property type="match status" value="1"/>
</dbReference>
<dbReference type="GO" id="GO:0000796">
    <property type="term" value="C:condensin complex"/>
    <property type="evidence" value="ECO:0007669"/>
    <property type="project" value="TreeGrafter"/>
</dbReference>
<dbReference type="InterPro" id="IPR016024">
    <property type="entry name" value="ARM-type_fold"/>
</dbReference>
<dbReference type="SUPFAM" id="SSF48371">
    <property type="entry name" value="ARM repeat"/>
    <property type="match status" value="1"/>
</dbReference>
<organism evidence="3 4">
    <name type="scientific">Oryctes borbonicus</name>
    <dbReference type="NCBI Taxonomy" id="1629725"/>
    <lineage>
        <taxon>Eukaryota</taxon>
        <taxon>Metazoa</taxon>
        <taxon>Ecdysozoa</taxon>
        <taxon>Arthropoda</taxon>
        <taxon>Hexapoda</taxon>
        <taxon>Insecta</taxon>
        <taxon>Pterygota</taxon>
        <taxon>Neoptera</taxon>
        <taxon>Endopterygota</taxon>
        <taxon>Coleoptera</taxon>
        <taxon>Polyphaga</taxon>
        <taxon>Scarabaeiformia</taxon>
        <taxon>Scarabaeidae</taxon>
        <taxon>Dynastinae</taxon>
        <taxon>Oryctes</taxon>
    </lineage>
</organism>
<dbReference type="Gene3D" id="1.25.10.10">
    <property type="entry name" value="Leucine-rich Repeat Variant"/>
    <property type="match status" value="1"/>
</dbReference>
<accession>A0A0T6B0T3</accession>
<evidence type="ECO:0000313" key="3">
    <source>
        <dbReference type="EMBL" id="KRT80717.1"/>
    </source>
</evidence>
<evidence type="ECO:0000256" key="2">
    <source>
        <dbReference type="ARBA" id="ARBA00023067"/>
    </source>
</evidence>
<keyword evidence="1" id="KW-0677">Repeat</keyword>
<dbReference type="Proteomes" id="UP000051574">
    <property type="component" value="Unassembled WGS sequence"/>
</dbReference>
<dbReference type="GO" id="GO:0010032">
    <property type="term" value="P:meiotic chromosome condensation"/>
    <property type="evidence" value="ECO:0007669"/>
    <property type="project" value="TreeGrafter"/>
</dbReference>
<dbReference type="AlphaFoldDB" id="A0A0T6B0T3"/>
<name>A0A0T6B0T3_9SCAR</name>
<comment type="caution">
    <text evidence="3">The sequence shown here is derived from an EMBL/GenBank/DDBJ whole genome shotgun (WGS) entry which is preliminary data.</text>
</comment>
<dbReference type="InterPro" id="IPR011989">
    <property type="entry name" value="ARM-like"/>
</dbReference>
<dbReference type="InterPro" id="IPR000357">
    <property type="entry name" value="HEAT"/>
</dbReference>
<dbReference type="PANTHER" id="PTHR14222">
    <property type="entry name" value="CONDENSIN"/>
    <property type="match status" value="1"/>
</dbReference>
<dbReference type="EMBL" id="LJIG01016399">
    <property type="protein sequence ID" value="KRT80717.1"/>
    <property type="molecule type" value="Genomic_DNA"/>
</dbReference>
<dbReference type="InterPro" id="IPR026971">
    <property type="entry name" value="CND1/NCAPD3"/>
</dbReference>
<reference evidence="3 4" key="1">
    <citation type="submission" date="2015-09" db="EMBL/GenBank/DDBJ databases">
        <title>Draft genome of the scarab beetle Oryctes borbonicus.</title>
        <authorList>
            <person name="Meyer J.M."/>
            <person name="Markov G.V."/>
            <person name="Baskaran P."/>
            <person name="Herrmann M."/>
            <person name="Sommer R.J."/>
            <person name="Roedelsperger C."/>
        </authorList>
    </citation>
    <scope>NUCLEOTIDE SEQUENCE [LARGE SCALE GENOMIC DNA]</scope>
    <source>
        <strain evidence="3">OB123</strain>
        <tissue evidence="3">Whole animal</tissue>
    </source>
</reference>
<gene>
    <name evidence="3" type="ORF">AMK59_5057</name>
</gene>
<feature type="non-terminal residue" evidence="3">
    <location>
        <position position="1"/>
    </location>
</feature>
<evidence type="ECO:0000256" key="1">
    <source>
        <dbReference type="ARBA" id="ARBA00022737"/>
    </source>
</evidence>
<sequence length="317" mass="37027">QSYTLRLSVINVITEVVLTSFSKTDLSNNERESRDEFLEILFDHMLDVSSYVRARVIQNWSRLQQEDVLPAKMQSEILEKVVEHLTDKASNVRKAAAICVRSFLEHNPFGSELKLKKMEEALAKESKSYEEMMEKHCEPHIEKLKESQEVWNNIKDEIAKVIENNLNQNDDNDEEENDLNVPTDQIPSVVQTYLKEKKYEEAVKITKHAVEYVKECSHLRNTMEHVDERELLMKVIRNFHLNIFNQLLSLTNREDGAHLSKQQELVDYYGDAVKFLKVLESAIEPMRDLLDSVNISEMQEAVEFFVATYKFNIDNAR</sequence>
<dbReference type="GO" id="GO:0042393">
    <property type="term" value="F:histone binding"/>
    <property type="evidence" value="ECO:0007669"/>
    <property type="project" value="TreeGrafter"/>
</dbReference>
<dbReference type="GO" id="GO:0007076">
    <property type="term" value="P:mitotic chromosome condensation"/>
    <property type="evidence" value="ECO:0007669"/>
    <property type="project" value="InterPro"/>
</dbReference>
<feature type="non-terminal residue" evidence="3">
    <location>
        <position position="317"/>
    </location>
</feature>
<dbReference type="OrthoDB" id="436262at2759"/>